<evidence type="ECO:0000256" key="14">
    <source>
        <dbReference type="ARBA" id="ARBA00044295"/>
    </source>
</evidence>
<dbReference type="NCBIfam" id="TIGR01373">
    <property type="entry name" value="soxB"/>
    <property type="match status" value="1"/>
</dbReference>
<evidence type="ECO:0000256" key="16">
    <source>
        <dbReference type="ARBA" id="ARBA00048917"/>
    </source>
</evidence>
<keyword evidence="9" id="KW-0560">Oxidoreductase</keyword>
<evidence type="ECO:0000256" key="12">
    <source>
        <dbReference type="ARBA" id="ARBA00044150"/>
    </source>
</evidence>
<dbReference type="SUPFAM" id="SSF51905">
    <property type="entry name" value="FAD/NAD(P)-binding domain"/>
    <property type="match status" value="1"/>
</dbReference>
<feature type="domain" description="Rhodanese" evidence="17">
    <location>
        <begin position="35"/>
        <end position="79"/>
    </location>
</feature>
<dbReference type="InterPro" id="IPR001763">
    <property type="entry name" value="Rhodanese-like_dom"/>
</dbReference>
<comment type="catalytic activity">
    <reaction evidence="15">
        <text>sarcosine + O2 + H2O = formaldehyde + glycine + H2O2</text>
        <dbReference type="Rhea" id="RHEA:13313"/>
        <dbReference type="ChEBI" id="CHEBI:15377"/>
        <dbReference type="ChEBI" id="CHEBI:15379"/>
        <dbReference type="ChEBI" id="CHEBI:16240"/>
        <dbReference type="ChEBI" id="CHEBI:16842"/>
        <dbReference type="ChEBI" id="CHEBI:57305"/>
        <dbReference type="ChEBI" id="CHEBI:57433"/>
    </reaction>
</comment>
<dbReference type="Proteomes" id="UP000199118">
    <property type="component" value="Unassembled WGS sequence"/>
</dbReference>
<dbReference type="InterPro" id="IPR006278">
    <property type="entry name" value="SoxB"/>
</dbReference>
<dbReference type="InterPro" id="IPR006076">
    <property type="entry name" value="FAD-dep_OxRdtase"/>
</dbReference>
<evidence type="ECO:0000256" key="7">
    <source>
        <dbReference type="ARBA" id="ARBA00022741"/>
    </source>
</evidence>
<dbReference type="Gene3D" id="3.50.50.60">
    <property type="entry name" value="FAD/NAD(P)-binding domain"/>
    <property type="match status" value="1"/>
</dbReference>
<dbReference type="Pfam" id="PF01266">
    <property type="entry name" value="DAO"/>
    <property type="match status" value="1"/>
</dbReference>
<dbReference type="PANTHER" id="PTHR13847">
    <property type="entry name" value="SARCOSINE DEHYDROGENASE-RELATED"/>
    <property type="match status" value="1"/>
</dbReference>
<comment type="similarity">
    <text evidence="10">Belongs to the SoxB family.</text>
</comment>
<dbReference type="GO" id="GO:0046653">
    <property type="term" value="P:tetrahydrofolate metabolic process"/>
    <property type="evidence" value="ECO:0007669"/>
    <property type="project" value="InterPro"/>
</dbReference>
<evidence type="ECO:0000256" key="13">
    <source>
        <dbReference type="ARBA" id="ARBA00044216"/>
    </source>
</evidence>
<evidence type="ECO:0000256" key="9">
    <source>
        <dbReference type="ARBA" id="ARBA00023002"/>
    </source>
</evidence>
<dbReference type="STRING" id="356660.SAMN05444336_102384"/>
<keyword evidence="19" id="KW-1185">Reference proteome</keyword>
<dbReference type="PANTHER" id="PTHR13847:SF287">
    <property type="entry name" value="FAD-DEPENDENT OXIDOREDUCTASE DOMAIN-CONTAINING PROTEIN 1"/>
    <property type="match status" value="1"/>
</dbReference>
<keyword evidence="6" id="KW-0288">FMN</keyword>
<dbReference type="PROSITE" id="PS50206">
    <property type="entry name" value="RHODANESE_3"/>
    <property type="match status" value="1"/>
</dbReference>
<dbReference type="Gene3D" id="3.30.9.10">
    <property type="entry name" value="D-Amino Acid Oxidase, subunit A, domain 2"/>
    <property type="match status" value="1"/>
</dbReference>
<comment type="subcellular location">
    <subcellularLocation>
        <location evidence="3">Cytoplasm</location>
    </subcellularLocation>
</comment>
<evidence type="ECO:0000256" key="1">
    <source>
        <dbReference type="ARBA" id="ARBA00001917"/>
    </source>
</evidence>
<dbReference type="GO" id="GO:0005737">
    <property type="term" value="C:cytoplasm"/>
    <property type="evidence" value="ECO:0007669"/>
    <property type="project" value="UniProtKB-SubCell"/>
</dbReference>
<keyword evidence="4" id="KW-0963">Cytoplasm</keyword>
<dbReference type="GO" id="GO:0000166">
    <property type="term" value="F:nucleotide binding"/>
    <property type="evidence" value="ECO:0007669"/>
    <property type="project" value="UniProtKB-KW"/>
</dbReference>
<evidence type="ECO:0000256" key="8">
    <source>
        <dbReference type="ARBA" id="ARBA00022827"/>
    </source>
</evidence>
<evidence type="ECO:0000256" key="3">
    <source>
        <dbReference type="ARBA" id="ARBA00004496"/>
    </source>
</evidence>
<evidence type="ECO:0000256" key="11">
    <source>
        <dbReference type="ARBA" id="ARBA00044044"/>
    </source>
</evidence>
<dbReference type="SUPFAM" id="SSF54373">
    <property type="entry name" value="FAD-linked reductases, C-terminal domain"/>
    <property type="match status" value="1"/>
</dbReference>
<protein>
    <recommendedName>
        <fullName evidence="12">Sarcosine oxidase subunit beta</fullName>
        <ecNumber evidence="11">1.5.3.24</ecNumber>
    </recommendedName>
    <alternativeName>
        <fullName evidence="13">Sarcosine oxidase (5,10-methylenetetrahydrofolate-forming) subunit beta</fullName>
    </alternativeName>
    <alternativeName>
        <fullName evidence="14">Tetrameric sarcosine oxidase subunit beta</fullName>
    </alternativeName>
</protein>
<dbReference type="RefSeq" id="WP_092680640.1">
    <property type="nucleotide sequence ID" value="NZ_FNMZ01000002.1"/>
</dbReference>
<keyword evidence="5" id="KW-0285">Flavoprotein</keyword>
<dbReference type="OrthoDB" id="9815989at2"/>
<evidence type="ECO:0000256" key="5">
    <source>
        <dbReference type="ARBA" id="ARBA00022630"/>
    </source>
</evidence>
<evidence type="ECO:0000313" key="18">
    <source>
        <dbReference type="EMBL" id="SDW80017.1"/>
    </source>
</evidence>
<evidence type="ECO:0000259" key="17">
    <source>
        <dbReference type="PROSITE" id="PS50206"/>
    </source>
</evidence>
<dbReference type="EC" id="1.5.3.24" evidence="11"/>
<comment type="catalytic activity">
    <reaction evidence="16">
        <text>sarcosine + (6S)-5,6,7,8-tetrahydrofolate + O2 = (6R)-5,10-methylene-5,6,7,8-tetrahydrofolate + glycine + H2O2</text>
        <dbReference type="Rhea" id="RHEA:70455"/>
        <dbReference type="ChEBI" id="CHEBI:15379"/>
        <dbReference type="ChEBI" id="CHEBI:15636"/>
        <dbReference type="ChEBI" id="CHEBI:16240"/>
        <dbReference type="ChEBI" id="CHEBI:57305"/>
        <dbReference type="ChEBI" id="CHEBI:57433"/>
        <dbReference type="ChEBI" id="CHEBI:57453"/>
        <dbReference type="EC" id="1.5.3.24"/>
    </reaction>
</comment>
<comment type="cofactor">
    <cofactor evidence="2">
        <name>FAD</name>
        <dbReference type="ChEBI" id="CHEBI:57692"/>
    </cofactor>
</comment>
<evidence type="ECO:0000256" key="6">
    <source>
        <dbReference type="ARBA" id="ARBA00022643"/>
    </source>
</evidence>
<comment type="cofactor">
    <cofactor evidence="1">
        <name>FMN</name>
        <dbReference type="ChEBI" id="CHEBI:58210"/>
    </cofactor>
</comment>
<gene>
    <name evidence="18" type="ORF">SAMN05444336_102384</name>
</gene>
<proteinExistence type="inferred from homology"/>
<evidence type="ECO:0000256" key="15">
    <source>
        <dbReference type="ARBA" id="ARBA00047316"/>
    </source>
</evidence>
<dbReference type="EMBL" id="FNMZ01000002">
    <property type="protein sequence ID" value="SDW80017.1"/>
    <property type="molecule type" value="Genomic_DNA"/>
</dbReference>
<keyword evidence="7" id="KW-0547">Nucleotide-binding</keyword>
<keyword evidence="8" id="KW-0274">FAD</keyword>
<organism evidence="18 19">
    <name type="scientific">Albimonas donghaensis</name>
    <dbReference type="NCBI Taxonomy" id="356660"/>
    <lineage>
        <taxon>Bacteria</taxon>
        <taxon>Pseudomonadati</taxon>
        <taxon>Pseudomonadota</taxon>
        <taxon>Alphaproteobacteria</taxon>
        <taxon>Rhodobacterales</taxon>
        <taxon>Paracoccaceae</taxon>
        <taxon>Albimonas</taxon>
    </lineage>
</organism>
<name>A0A1H2WHJ1_9RHOB</name>
<evidence type="ECO:0000313" key="19">
    <source>
        <dbReference type="Proteomes" id="UP000199118"/>
    </source>
</evidence>
<evidence type="ECO:0000256" key="10">
    <source>
        <dbReference type="ARBA" id="ARBA00043973"/>
    </source>
</evidence>
<evidence type="ECO:0000256" key="2">
    <source>
        <dbReference type="ARBA" id="ARBA00001974"/>
    </source>
</evidence>
<sequence>MQPYSALSVIWNGLTGQRDWSRQWRDREPKSAYDVIVVGGGGHGLATAYYLAKNHGIRRVAVLERGLIGQGNAGRNTTIVRSNYMLPGNREFYEHTLKLWEGLSHDLNYNLMFSQRGHMALHFDPAGRDAFARRYNTLRMTGSDGRWLRRDEVRARAPYLNWSPDARFPIEGAFVQERAGTARHDALVWGLARAADARGVQIVQNCEVTGFIREAGEIVGVETSRGEIRAPKVALCVAGSTGPLAARAGLKKLPLETHKLQAFVTEPLKPIVHTVVSSAQEGLFYLSQSDKGGLVFGGEIDGHPSYAQRGGPRIYSEVMEKAVALMPWISRVRILRQWAGVMDMSMDGAPFISTTRVPGLYFNAGWNYGGFKATPASGWCYAHTIAKDEPHELNAAFSLDRFARGAMLDEEASGPTPRLH</sequence>
<dbReference type="AlphaFoldDB" id="A0A1H2WHJ1"/>
<dbReference type="InterPro" id="IPR036188">
    <property type="entry name" value="FAD/NAD-bd_sf"/>
</dbReference>
<evidence type="ECO:0000256" key="4">
    <source>
        <dbReference type="ARBA" id="ARBA00022490"/>
    </source>
</evidence>
<accession>A0A1H2WHJ1</accession>
<dbReference type="GO" id="GO:0008115">
    <property type="term" value="F:sarcosine oxidase activity"/>
    <property type="evidence" value="ECO:0007669"/>
    <property type="project" value="InterPro"/>
</dbReference>
<reference evidence="18 19" key="1">
    <citation type="submission" date="2016-10" db="EMBL/GenBank/DDBJ databases">
        <authorList>
            <person name="de Groot N.N."/>
        </authorList>
    </citation>
    <scope>NUCLEOTIDE SEQUENCE [LARGE SCALE GENOMIC DNA]</scope>
    <source>
        <strain evidence="18 19">DSM 17890</strain>
    </source>
</reference>